<name>X0RUH3_9ZZZZ</name>
<dbReference type="GO" id="GO:0006210">
    <property type="term" value="P:thymine catabolic process"/>
    <property type="evidence" value="ECO:0007669"/>
    <property type="project" value="TreeGrafter"/>
</dbReference>
<protein>
    <recommendedName>
        <fullName evidence="1">Aldehyde dehydrogenase domain-containing protein</fullName>
    </recommendedName>
</protein>
<dbReference type="InterPro" id="IPR010061">
    <property type="entry name" value="MeMal-semiAld_DH"/>
</dbReference>
<dbReference type="PANTHER" id="PTHR43866:SF4">
    <property type="entry name" value="MALONATE-SEMIALDEHYDE DEHYDROGENASE"/>
    <property type="match status" value="1"/>
</dbReference>
<organism evidence="2">
    <name type="scientific">marine sediment metagenome</name>
    <dbReference type="NCBI Taxonomy" id="412755"/>
    <lineage>
        <taxon>unclassified sequences</taxon>
        <taxon>metagenomes</taxon>
        <taxon>ecological metagenomes</taxon>
    </lineage>
</organism>
<dbReference type="InterPro" id="IPR015590">
    <property type="entry name" value="Aldehyde_DH_dom"/>
</dbReference>
<evidence type="ECO:0000313" key="2">
    <source>
        <dbReference type="EMBL" id="GAF67412.1"/>
    </source>
</evidence>
<gene>
    <name evidence="2" type="ORF">S01H1_16730</name>
</gene>
<dbReference type="PANTHER" id="PTHR43866">
    <property type="entry name" value="MALONATE-SEMIALDEHYDE DEHYDROGENASE"/>
    <property type="match status" value="1"/>
</dbReference>
<feature type="domain" description="Aldehyde dehydrogenase" evidence="1">
    <location>
        <begin position="3"/>
        <end position="360"/>
    </location>
</feature>
<proteinExistence type="predicted"/>
<dbReference type="InterPro" id="IPR016163">
    <property type="entry name" value="Ald_DH_C"/>
</dbReference>
<dbReference type="Gene3D" id="3.40.605.10">
    <property type="entry name" value="Aldehyde Dehydrogenase, Chain A, domain 1"/>
    <property type="match status" value="1"/>
</dbReference>
<dbReference type="FunFam" id="3.40.309.10:FF:000002">
    <property type="entry name" value="Methylmalonate-semialdehyde dehydrogenase (Acylating)"/>
    <property type="match status" value="1"/>
</dbReference>
<dbReference type="GO" id="GO:0006574">
    <property type="term" value="P:L-valine catabolic process"/>
    <property type="evidence" value="ECO:0007669"/>
    <property type="project" value="TreeGrafter"/>
</dbReference>
<reference evidence="2" key="1">
    <citation type="journal article" date="2014" name="Front. Microbiol.">
        <title>High frequency of phylogenetically diverse reductive dehalogenase-homologous genes in deep subseafloor sedimentary metagenomes.</title>
        <authorList>
            <person name="Kawai M."/>
            <person name="Futagami T."/>
            <person name="Toyoda A."/>
            <person name="Takaki Y."/>
            <person name="Nishi S."/>
            <person name="Hori S."/>
            <person name="Arai W."/>
            <person name="Tsubouchi T."/>
            <person name="Morono Y."/>
            <person name="Uchiyama I."/>
            <person name="Ito T."/>
            <person name="Fujiyama A."/>
            <person name="Inagaki F."/>
            <person name="Takami H."/>
        </authorList>
    </citation>
    <scope>NUCLEOTIDE SEQUENCE</scope>
    <source>
        <strain evidence="2">Expedition CK06-06</strain>
    </source>
</reference>
<dbReference type="Gene3D" id="3.40.309.10">
    <property type="entry name" value="Aldehyde Dehydrogenase, Chain A, domain 2"/>
    <property type="match status" value="1"/>
</dbReference>
<accession>X0RUH3</accession>
<dbReference type="EMBL" id="BARS01008818">
    <property type="protein sequence ID" value="GAF67412.1"/>
    <property type="molecule type" value="Genomic_DNA"/>
</dbReference>
<feature type="non-terminal residue" evidence="2">
    <location>
        <position position="1"/>
    </location>
</feature>
<evidence type="ECO:0000259" key="1">
    <source>
        <dbReference type="Pfam" id="PF00171"/>
    </source>
</evidence>
<dbReference type="AlphaFoldDB" id="X0RUH3"/>
<comment type="caution">
    <text evidence="2">The sequence shown here is derived from an EMBL/GenBank/DDBJ whole genome shotgun (WGS) entry which is preliminary data.</text>
</comment>
<dbReference type="InterPro" id="IPR016162">
    <property type="entry name" value="Ald_DH_N"/>
</dbReference>
<dbReference type="InterPro" id="IPR016161">
    <property type="entry name" value="Ald_DH/histidinol_DH"/>
</dbReference>
<dbReference type="GO" id="GO:0004491">
    <property type="term" value="F:methylmalonate-semialdehyde dehydrogenase (acylating, NAD) activity"/>
    <property type="evidence" value="ECO:0007669"/>
    <property type="project" value="InterPro"/>
</dbReference>
<dbReference type="Pfam" id="PF00171">
    <property type="entry name" value="Aldedh"/>
    <property type="match status" value="1"/>
</dbReference>
<sequence length="360" mass="38887">TRRGIENVEVACGIPTLMQGYNSEDIASGIDEYLIPTPLGVFGIIGPFNFPFMIPLWSAPYAVATGNCVVIKPSSEVPLSQMKIAELVDEAGFPPGVWNVVNGGRTVVNGMLDHPDIEGITFVGSTPTAKDVIYPRCGATGKRVIAQGGASNFMVIMPDCNLRATIPAMMTSFFGNAGQRCLAGQNAIIVGDDNRFYNEFINGVVDTAKKIVIGNGLDEEVQMGPVRDTEKKTKILSYISSGIEEGAKIILDGRSDFKIKGDYPDTCFLGSTIMENVKPEMKIVTEEIFGPTMGIIRVKTLDEAIKICDDNPFHNADAIFTSNGRTAREFKYRVKSGNVGINVGIVAPMAFFPFSGMRDS</sequence>
<dbReference type="SUPFAM" id="SSF53720">
    <property type="entry name" value="ALDH-like"/>
    <property type="match status" value="1"/>
</dbReference>
<feature type="non-terminal residue" evidence="2">
    <location>
        <position position="360"/>
    </location>
</feature>